<keyword evidence="3" id="KW-1185">Reference proteome</keyword>
<dbReference type="PANTHER" id="PTHR33594">
    <property type="entry name" value="SUPERFAMILY HYDROLASE, PUTATIVE (AFU_ORTHOLOGUE AFUA_1G03035)-RELATED"/>
    <property type="match status" value="1"/>
</dbReference>
<dbReference type="CDD" id="cd00077">
    <property type="entry name" value="HDc"/>
    <property type="match status" value="1"/>
</dbReference>
<dbReference type="AlphaFoldDB" id="A0AA96V272"/>
<dbReference type="Gene3D" id="1.10.3210.50">
    <property type="match status" value="1"/>
</dbReference>
<reference evidence="2 3" key="1">
    <citation type="submission" date="2023-07" db="EMBL/GenBank/DDBJ databases">
        <title>Closed genoem sequence of Methanosarcinaceae archaeon Ac7.</title>
        <authorList>
            <person name="Poehlein A."/>
            <person name="Protasov E."/>
            <person name="Platt K."/>
            <person name="Reeh H."/>
            <person name="Daniel R."/>
            <person name="Brune A."/>
        </authorList>
    </citation>
    <scope>NUCLEOTIDE SEQUENCE [LARGE SCALE GENOMIC DNA]</scope>
    <source>
        <strain evidence="2 3">Ac7</strain>
    </source>
</reference>
<gene>
    <name evidence="2" type="primary">yedJ</name>
    <name evidence="2" type="ORF">MsAc7_06330</name>
</gene>
<dbReference type="EMBL" id="CP131060">
    <property type="protein sequence ID" value="WNY25092.1"/>
    <property type="molecule type" value="Genomic_DNA"/>
</dbReference>
<protein>
    <recommendedName>
        <fullName evidence="1">HD/PDEase domain-containing protein</fullName>
    </recommendedName>
</protein>
<name>A0AA96V272_9EURY</name>
<organism evidence="2 3">
    <name type="scientific">Methanolapillus millepedarum</name>
    <dbReference type="NCBI Taxonomy" id="3028296"/>
    <lineage>
        <taxon>Archaea</taxon>
        <taxon>Methanobacteriati</taxon>
        <taxon>Methanobacteriota</taxon>
        <taxon>Stenosarchaea group</taxon>
        <taxon>Methanomicrobia</taxon>
        <taxon>Methanosarcinales</taxon>
        <taxon>Methanosarcinaceae</taxon>
        <taxon>Methanolapillus</taxon>
    </lineage>
</organism>
<dbReference type="InterPro" id="IPR003607">
    <property type="entry name" value="HD/PDEase_dom"/>
</dbReference>
<evidence type="ECO:0000313" key="2">
    <source>
        <dbReference type="EMBL" id="WNY25092.1"/>
    </source>
</evidence>
<dbReference type="PANTHER" id="PTHR33594:SF1">
    <property type="entry name" value="HD_PDEASE DOMAIN-CONTAINING PROTEIN"/>
    <property type="match status" value="1"/>
</dbReference>
<accession>A0AA96V272</accession>
<proteinExistence type="predicted"/>
<evidence type="ECO:0000259" key="1">
    <source>
        <dbReference type="SMART" id="SM00471"/>
    </source>
</evidence>
<dbReference type="Pfam" id="PF01966">
    <property type="entry name" value="HD"/>
    <property type="match status" value="1"/>
</dbReference>
<dbReference type="SMART" id="SM00471">
    <property type="entry name" value="HDc"/>
    <property type="match status" value="1"/>
</dbReference>
<dbReference type="Proteomes" id="UP001303587">
    <property type="component" value="Chromosome"/>
</dbReference>
<dbReference type="SUPFAM" id="SSF109604">
    <property type="entry name" value="HD-domain/PDEase-like"/>
    <property type="match status" value="1"/>
</dbReference>
<sequence length="240" mass="27373">MTQILKIKELITGENMNDLSAAQFQIIEHARDFMIQILDKESTSHDIGHVFRVEKNVIFLQKNEGGNIFLIRLAALLHDIGTQKENERGGDHAVYGSEMAFDFLKSEQQKYPDSISDAEISAVCDMILSHRFSSGKKPEKIEAQILQDADRLDALGAVGIFRSIYSMGSLRMLKSLTGIDKGQSKKTVYTKDPVEGFYAYMSYKPQEIPNRLNTETAKRIAKERLEFMELFEKQLREEND</sequence>
<evidence type="ECO:0000313" key="3">
    <source>
        <dbReference type="Proteomes" id="UP001303587"/>
    </source>
</evidence>
<dbReference type="InterPro" id="IPR006674">
    <property type="entry name" value="HD_domain"/>
</dbReference>
<feature type="domain" description="HD/PDEase" evidence="1">
    <location>
        <begin position="42"/>
        <end position="164"/>
    </location>
</feature>